<evidence type="ECO:0000256" key="1">
    <source>
        <dbReference type="SAM" id="MobiDB-lite"/>
    </source>
</evidence>
<keyword evidence="3" id="KW-1185">Reference proteome</keyword>
<dbReference type="Proteomes" id="UP001164746">
    <property type="component" value="Chromosome 2"/>
</dbReference>
<name>A0ABY7DK21_MYAAR</name>
<accession>A0ABY7DK21</accession>
<sequence length="130" mass="14365">MTVVEPVSGGVPPSTAVTTRVYLSRSNSTPVVVITPWYILIANLAVVSSPAENISTVLKATKQGKPPYRANLKQGKPPYHANQKQVKPPYRANQRQGKPPYRANLKQEKPPYRANQMEGKPPRLTKHLAN</sequence>
<evidence type="ECO:0000313" key="3">
    <source>
        <dbReference type="Proteomes" id="UP001164746"/>
    </source>
</evidence>
<protein>
    <submittedName>
        <fullName evidence="2">Uncharacterized protein</fullName>
    </submittedName>
</protein>
<organism evidence="2 3">
    <name type="scientific">Mya arenaria</name>
    <name type="common">Soft-shell clam</name>
    <dbReference type="NCBI Taxonomy" id="6604"/>
    <lineage>
        <taxon>Eukaryota</taxon>
        <taxon>Metazoa</taxon>
        <taxon>Spiralia</taxon>
        <taxon>Lophotrochozoa</taxon>
        <taxon>Mollusca</taxon>
        <taxon>Bivalvia</taxon>
        <taxon>Autobranchia</taxon>
        <taxon>Heteroconchia</taxon>
        <taxon>Euheterodonta</taxon>
        <taxon>Imparidentia</taxon>
        <taxon>Neoheterodontei</taxon>
        <taxon>Myida</taxon>
        <taxon>Myoidea</taxon>
        <taxon>Myidae</taxon>
        <taxon>Mya</taxon>
    </lineage>
</organism>
<gene>
    <name evidence="2" type="ORF">MAR_029725</name>
</gene>
<feature type="region of interest" description="Disordered" evidence="1">
    <location>
        <begin position="63"/>
        <end position="130"/>
    </location>
</feature>
<evidence type="ECO:0000313" key="2">
    <source>
        <dbReference type="EMBL" id="WAQ97035.1"/>
    </source>
</evidence>
<reference evidence="2" key="1">
    <citation type="submission" date="2022-11" db="EMBL/GenBank/DDBJ databases">
        <title>Centuries of genome instability and evolution in soft-shell clam transmissible cancer (bioRxiv).</title>
        <authorList>
            <person name="Hart S.F.M."/>
            <person name="Yonemitsu M.A."/>
            <person name="Giersch R.M."/>
            <person name="Beal B.F."/>
            <person name="Arriagada G."/>
            <person name="Davis B.W."/>
            <person name="Ostrander E.A."/>
            <person name="Goff S.P."/>
            <person name="Metzger M.J."/>
        </authorList>
    </citation>
    <scope>NUCLEOTIDE SEQUENCE</scope>
    <source>
        <strain evidence="2">MELC-2E11</strain>
        <tissue evidence="2">Siphon/mantle</tissue>
    </source>
</reference>
<dbReference type="EMBL" id="CP111013">
    <property type="protein sequence ID" value="WAQ97035.1"/>
    <property type="molecule type" value="Genomic_DNA"/>
</dbReference>
<proteinExistence type="predicted"/>